<dbReference type="AlphaFoldDB" id="A0A545THK0"/>
<comment type="caution">
    <text evidence="2">The sequence shown here is derived from an EMBL/GenBank/DDBJ whole genome shotgun (WGS) entry which is preliminary data.</text>
</comment>
<sequence>MPFTKLTQKDKQIILQTARHAIQYGLTYSKAPILELNSYSETLQQIGACFVTLKETNQLRGCIGGLEAKQPLIQDVADHAFAAAFKDPRFPKVNPIEEPMIHISVSILMPAEAMTFSSEADCLNQLVPGEDGLVLRYNGFKATFLPTVWEQLPEPQSFINHLKKKAGLSESFWSDEIEISRYKTINID</sequence>
<dbReference type="InterPro" id="IPR023473">
    <property type="entry name" value="AMMECR1"/>
</dbReference>
<dbReference type="RefSeq" id="WP_142888067.1">
    <property type="nucleotide sequence ID" value="NZ_VIKR01000001.1"/>
</dbReference>
<dbReference type="NCBIfam" id="TIGR04335">
    <property type="entry name" value="AmmeMemoSam_A"/>
    <property type="match status" value="1"/>
</dbReference>
<evidence type="ECO:0000259" key="1">
    <source>
        <dbReference type="PROSITE" id="PS51112"/>
    </source>
</evidence>
<keyword evidence="3" id="KW-1185">Reference proteome</keyword>
<dbReference type="InterPro" id="IPR027485">
    <property type="entry name" value="AMMECR1_N"/>
</dbReference>
<dbReference type="NCBIfam" id="TIGR00296">
    <property type="entry name" value="TIGR00296 family protein"/>
    <property type="match status" value="1"/>
</dbReference>
<dbReference type="Gene3D" id="3.30.1490.150">
    <property type="entry name" value="Hypothetical protein ph0010, domain 2"/>
    <property type="match status" value="1"/>
</dbReference>
<dbReference type="PROSITE" id="PS51112">
    <property type="entry name" value="AMMECR1"/>
    <property type="match status" value="1"/>
</dbReference>
<evidence type="ECO:0000313" key="2">
    <source>
        <dbReference type="EMBL" id="TQV76707.1"/>
    </source>
</evidence>
<dbReference type="SUPFAM" id="SSF143447">
    <property type="entry name" value="AMMECR1-like"/>
    <property type="match status" value="1"/>
</dbReference>
<dbReference type="InterPro" id="IPR002733">
    <property type="entry name" value="AMMECR1_domain"/>
</dbReference>
<dbReference type="OrthoDB" id="9782820at2"/>
<protein>
    <submittedName>
        <fullName evidence="2">AmmeMemoRadiSam system protein A</fullName>
    </submittedName>
</protein>
<dbReference type="Proteomes" id="UP000317839">
    <property type="component" value="Unassembled WGS sequence"/>
</dbReference>
<reference evidence="2 3" key="1">
    <citation type="submission" date="2019-06" db="EMBL/GenBank/DDBJ databases">
        <title>Draft genome of Aliikangiella marina GYP-15.</title>
        <authorList>
            <person name="Wang G."/>
        </authorList>
    </citation>
    <scope>NUCLEOTIDE SEQUENCE [LARGE SCALE GENOMIC DNA]</scope>
    <source>
        <strain evidence="2 3">GYP-15</strain>
    </source>
</reference>
<dbReference type="Pfam" id="PF01871">
    <property type="entry name" value="AMMECR1"/>
    <property type="match status" value="1"/>
</dbReference>
<evidence type="ECO:0000313" key="3">
    <source>
        <dbReference type="Proteomes" id="UP000317839"/>
    </source>
</evidence>
<feature type="domain" description="AMMECR1" evidence="1">
    <location>
        <begin position="9"/>
        <end position="188"/>
    </location>
</feature>
<dbReference type="InterPro" id="IPR027623">
    <property type="entry name" value="AmmeMemoSam_A"/>
</dbReference>
<dbReference type="Gene3D" id="3.30.700.20">
    <property type="entry name" value="Hypothetical protein ph0010, domain 1"/>
    <property type="match status" value="1"/>
</dbReference>
<dbReference type="PANTHER" id="PTHR13016:SF0">
    <property type="entry name" value="AMME SYNDROME CANDIDATE GENE 1 PROTEIN"/>
    <property type="match status" value="1"/>
</dbReference>
<dbReference type="PANTHER" id="PTHR13016">
    <property type="entry name" value="AMMECR1 HOMOLOG"/>
    <property type="match status" value="1"/>
</dbReference>
<proteinExistence type="predicted"/>
<accession>A0A545THK0</accession>
<dbReference type="EMBL" id="VIKR01000001">
    <property type="protein sequence ID" value="TQV76707.1"/>
    <property type="molecule type" value="Genomic_DNA"/>
</dbReference>
<gene>
    <name evidence="2" type="primary">amrA</name>
    <name evidence="2" type="ORF">FLL45_01745</name>
</gene>
<name>A0A545THK0_9GAMM</name>
<dbReference type="InterPro" id="IPR036071">
    <property type="entry name" value="AMMECR1_dom_sf"/>
</dbReference>
<organism evidence="2 3">
    <name type="scientific">Aliikangiella marina</name>
    <dbReference type="NCBI Taxonomy" id="1712262"/>
    <lineage>
        <taxon>Bacteria</taxon>
        <taxon>Pseudomonadati</taxon>
        <taxon>Pseudomonadota</taxon>
        <taxon>Gammaproteobacteria</taxon>
        <taxon>Oceanospirillales</taxon>
        <taxon>Pleioneaceae</taxon>
        <taxon>Aliikangiella</taxon>
    </lineage>
</organism>